<dbReference type="InterPro" id="IPR013155">
    <property type="entry name" value="M/V/L/I-tRNA-synth_anticd-bd"/>
</dbReference>
<dbReference type="InterPro" id="IPR009008">
    <property type="entry name" value="Val/Leu/Ile-tRNA-synth_edit"/>
</dbReference>
<comment type="subunit">
    <text evidence="8">Monomer.</text>
</comment>
<evidence type="ECO:0000256" key="8">
    <source>
        <dbReference type="HAMAP-Rule" id="MF_02003"/>
    </source>
</evidence>
<comment type="similarity">
    <text evidence="8">Belongs to the class-I aminoacyl-tRNA synthetase family. IleS type 2 subfamily.</text>
</comment>
<keyword evidence="2 8" id="KW-0547">Nucleotide-binding</keyword>
<dbReference type="InterPro" id="IPR009080">
    <property type="entry name" value="tRNAsynth_Ia_anticodon-bd"/>
</dbReference>
<dbReference type="CDD" id="cd00818">
    <property type="entry name" value="IleRS_core"/>
    <property type="match status" value="1"/>
</dbReference>
<proteinExistence type="inferred from homology"/>
<evidence type="ECO:0000313" key="10">
    <source>
        <dbReference type="Proteomes" id="UP000192980"/>
    </source>
</evidence>
<keyword evidence="10" id="KW-1185">Reference proteome</keyword>
<evidence type="ECO:0000256" key="5">
    <source>
        <dbReference type="ARBA" id="ARBA00023146"/>
    </source>
</evidence>
<dbReference type="PRINTS" id="PR00984">
    <property type="entry name" value="TRNASYNTHILE"/>
</dbReference>
<evidence type="ECO:0000256" key="2">
    <source>
        <dbReference type="ARBA" id="ARBA00022741"/>
    </source>
</evidence>
<evidence type="ECO:0000256" key="4">
    <source>
        <dbReference type="ARBA" id="ARBA00022917"/>
    </source>
</evidence>
<dbReference type="Gene3D" id="1.10.730.10">
    <property type="entry name" value="Isoleucyl-tRNA Synthetase, Domain 1"/>
    <property type="match status" value="1"/>
</dbReference>
<keyword evidence="8" id="KW-0862">Zinc</keyword>
<comment type="catalytic activity">
    <reaction evidence="7 8">
        <text>tRNA(Ile) + L-isoleucine + ATP = L-isoleucyl-tRNA(Ile) + AMP + diphosphate</text>
        <dbReference type="Rhea" id="RHEA:11060"/>
        <dbReference type="Rhea" id="RHEA-COMP:9666"/>
        <dbReference type="Rhea" id="RHEA-COMP:9695"/>
        <dbReference type="ChEBI" id="CHEBI:30616"/>
        <dbReference type="ChEBI" id="CHEBI:33019"/>
        <dbReference type="ChEBI" id="CHEBI:58045"/>
        <dbReference type="ChEBI" id="CHEBI:78442"/>
        <dbReference type="ChEBI" id="CHEBI:78528"/>
        <dbReference type="ChEBI" id="CHEBI:456215"/>
        <dbReference type="EC" id="6.1.1.5"/>
    </reaction>
</comment>
<accession>A0A1X7L8X8</accession>
<dbReference type="InterPro" id="IPR002301">
    <property type="entry name" value="Ile-tRNA-ligase"/>
</dbReference>
<dbReference type="OrthoDB" id="9810365at2"/>
<dbReference type="PANTHER" id="PTHR42780">
    <property type="entry name" value="SOLEUCYL-TRNA SYNTHETASE"/>
    <property type="match status" value="1"/>
</dbReference>
<dbReference type="GO" id="GO:0002161">
    <property type="term" value="F:aminoacyl-tRNA deacylase activity"/>
    <property type="evidence" value="ECO:0007669"/>
    <property type="project" value="InterPro"/>
</dbReference>
<keyword evidence="1 8" id="KW-0436">Ligase</keyword>
<dbReference type="GO" id="GO:0000049">
    <property type="term" value="F:tRNA binding"/>
    <property type="evidence" value="ECO:0007669"/>
    <property type="project" value="InterPro"/>
</dbReference>
<comment type="subcellular location">
    <subcellularLocation>
        <location evidence="8">Cytoplasm</location>
    </subcellularLocation>
</comment>
<dbReference type="HAMAP" id="MF_02003">
    <property type="entry name" value="Ile_tRNA_synth_type2"/>
    <property type="match status" value="1"/>
</dbReference>
<dbReference type="InterPro" id="IPR023586">
    <property type="entry name" value="Ile-tRNA-ligase_type2"/>
</dbReference>
<organism evidence="9 10">
    <name type="scientific">Sphingobacterium psychroaquaticum</name>
    <dbReference type="NCBI Taxonomy" id="561061"/>
    <lineage>
        <taxon>Bacteria</taxon>
        <taxon>Pseudomonadati</taxon>
        <taxon>Bacteroidota</taxon>
        <taxon>Sphingobacteriia</taxon>
        <taxon>Sphingobacteriales</taxon>
        <taxon>Sphingobacteriaceae</taxon>
        <taxon>Sphingobacterium</taxon>
    </lineage>
</organism>
<dbReference type="NCBIfam" id="TIGR00392">
    <property type="entry name" value="ileS"/>
    <property type="match status" value="1"/>
</dbReference>
<dbReference type="InterPro" id="IPR002300">
    <property type="entry name" value="aa-tRNA-synth_Ia"/>
</dbReference>
<dbReference type="GO" id="GO:0006428">
    <property type="term" value="P:isoleucyl-tRNA aminoacylation"/>
    <property type="evidence" value="ECO:0007669"/>
    <property type="project" value="UniProtKB-UniRule"/>
</dbReference>
<dbReference type="SUPFAM" id="SSF47323">
    <property type="entry name" value="Anticodon-binding domain of a subclass of class I aminoacyl-tRNA synthetases"/>
    <property type="match status" value="2"/>
</dbReference>
<feature type="short sequence motif" description="'KMSKS' region" evidence="8">
    <location>
        <begin position="687"/>
        <end position="691"/>
    </location>
</feature>
<dbReference type="SUPFAM" id="SSF52374">
    <property type="entry name" value="Nucleotidylyl transferase"/>
    <property type="match status" value="1"/>
</dbReference>
<dbReference type="EC" id="6.1.1.5" evidence="8"/>
<dbReference type="EMBL" id="FXAU01000008">
    <property type="protein sequence ID" value="SMG49742.1"/>
    <property type="molecule type" value="Genomic_DNA"/>
</dbReference>
<reference evidence="9 10" key="1">
    <citation type="submission" date="2017-04" db="EMBL/GenBank/DDBJ databases">
        <authorList>
            <person name="Afonso C.L."/>
            <person name="Miller P.J."/>
            <person name="Scott M.A."/>
            <person name="Spackman E."/>
            <person name="Goraichik I."/>
            <person name="Dimitrov K.M."/>
            <person name="Suarez D.L."/>
            <person name="Swayne D.E."/>
        </authorList>
    </citation>
    <scope>NUCLEOTIDE SEQUENCE [LARGE SCALE GENOMIC DNA]</scope>
    <source>
        <strain evidence="9 10">DSM 22418</strain>
    </source>
</reference>
<dbReference type="GO" id="GO:0005737">
    <property type="term" value="C:cytoplasm"/>
    <property type="evidence" value="ECO:0007669"/>
    <property type="project" value="UniProtKB-SubCell"/>
</dbReference>
<comment type="function">
    <text evidence="6 8">Catalyzes the attachment of isoleucine to tRNA(Ile). As IleRS can inadvertently accommodate and process structurally similar amino acids such as valine, to avoid such errors it has two additional distinct tRNA(Ile)-dependent editing activities. One activity is designated as 'pretransfer' editing and involves the hydrolysis of activated Val-AMP. The other activity is designated 'posttransfer' editing and involves deacylation of mischarged Val-tRNA(Ile).</text>
</comment>
<dbReference type="GO" id="GO:0004822">
    <property type="term" value="F:isoleucine-tRNA ligase activity"/>
    <property type="evidence" value="ECO:0007669"/>
    <property type="project" value="UniProtKB-UniRule"/>
</dbReference>
<dbReference type="Pfam" id="PF19302">
    <property type="entry name" value="DUF5915"/>
    <property type="match status" value="1"/>
</dbReference>
<keyword evidence="8" id="KW-0479">Metal-binding</keyword>
<dbReference type="Proteomes" id="UP000192980">
    <property type="component" value="Unassembled WGS sequence"/>
</dbReference>
<dbReference type="Pfam" id="PF08264">
    <property type="entry name" value="Anticodon_1"/>
    <property type="match status" value="1"/>
</dbReference>
<evidence type="ECO:0000256" key="6">
    <source>
        <dbReference type="ARBA" id="ARBA00025217"/>
    </source>
</evidence>
<evidence type="ECO:0000256" key="7">
    <source>
        <dbReference type="ARBA" id="ARBA00048359"/>
    </source>
</evidence>
<dbReference type="GO" id="GO:0005524">
    <property type="term" value="F:ATP binding"/>
    <property type="evidence" value="ECO:0007669"/>
    <property type="project" value="UniProtKB-UniRule"/>
</dbReference>
<gene>
    <name evidence="8" type="primary">ileS</name>
    <name evidence="9" type="ORF">SAMN05660862_3695</name>
</gene>
<keyword evidence="4 8" id="KW-0648">Protein biosynthesis</keyword>
<dbReference type="Pfam" id="PF00133">
    <property type="entry name" value="tRNA-synt_1"/>
    <property type="match status" value="1"/>
</dbReference>
<dbReference type="InterPro" id="IPR033709">
    <property type="entry name" value="Anticodon_Ile_ABEc"/>
</dbReference>
<evidence type="ECO:0000256" key="3">
    <source>
        <dbReference type="ARBA" id="ARBA00022840"/>
    </source>
</evidence>
<evidence type="ECO:0000256" key="1">
    <source>
        <dbReference type="ARBA" id="ARBA00022598"/>
    </source>
</evidence>
<dbReference type="PANTHER" id="PTHR42780:SF1">
    <property type="entry name" value="ISOLEUCINE--TRNA LIGASE, CYTOPLASMIC"/>
    <property type="match status" value="1"/>
</dbReference>
<dbReference type="STRING" id="561061.SAMN05660862_3695"/>
<dbReference type="SUPFAM" id="SSF50677">
    <property type="entry name" value="ValRS/IleRS/LeuRS editing domain"/>
    <property type="match status" value="1"/>
</dbReference>
<keyword evidence="5 8" id="KW-0030">Aminoacyl-tRNA synthetase</keyword>
<dbReference type="RefSeq" id="WP_085474377.1">
    <property type="nucleotide sequence ID" value="NZ_CP038029.1"/>
</dbReference>
<comment type="cofactor">
    <cofactor evidence="8">
        <name>Zn(2+)</name>
        <dbReference type="ChEBI" id="CHEBI:29105"/>
    </cofactor>
</comment>
<evidence type="ECO:0000313" key="9">
    <source>
        <dbReference type="EMBL" id="SMG49742.1"/>
    </source>
</evidence>
<protein>
    <recommendedName>
        <fullName evidence="8">Isoleucine--tRNA ligase</fullName>
        <ecNumber evidence="8">6.1.1.5</ecNumber>
    </recommendedName>
    <alternativeName>
        <fullName evidence="8">Isoleucyl-tRNA synthetase</fullName>
        <shortName evidence="8">IleRS</shortName>
    </alternativeName>
</protein>
<comment type="domain">
    <text evidence="8">IleRS has two distinct active sites: one for aminoacylation and one for editing. The misactivated valine is translocated from the active site to the editing site, which sterically excludes the correctly activated isoleucine. The single editing site contains two valyl binding pockets, one specific for each substrate (Val-AMP or Val-tRNA(Ile)).</text>
</comment>
<sequence length="1138" mass="129461">MYKEYKQLNLPEIGQEILKRWESNNIFAKSISNRPASKPYTFYEGPPSANGMPGIHHVMARSIKDIFCRYKTLKGFQVKRKGGWDTHGLPIELAVEKTLGITKEDIGKKISVEAYNEACRKEVMKYTDVWNDLTQKMGYWVDLENPYITYENEYIETLWYLLKELYKKNLLYKGYTIQPYSPAAGTGLSSHELNQPGTYKDVKDTTIVAQFRLDKKQVHPLISTLVESGDEDVAFLAWTTTPWTLPSNTALVIGKNIDYVKVKTFNQYTGAPVSVILAKNLLAKHFKAEGQGASFQDYQVGDKIVPWEVAAEFKGESLIGLRYIQLMPYITSEELLEKAFRIIPGDFVTTEDGTGIVHAAPTYGADDFRVCKENDVPAILVKDENGKDVPTVDRTGRFVAEITDFAHRFVKEEYYSNEERESPDFRPTDVLIAIKLKEDNKAFDVKKYEHSYPHCWRTDKPVLYYPLDSWFIKTTAVKDEMVALNKTINWKPEATGTGRFGNWLENLVDWNLSRSRYWGTPLPIWRSEDENEEICIGSLPEMKKLLEEAINSGVLSAEEKATNEAYLAKFDTDSLDLHRPYVDDIVLVSINNQKMFREPDLIDVWFDSGAMPYAQWGLDHEKLANGDAYPFKEGYNSAFPADFIAEGVDQTRGWFFTLHAISTMIQGSVAFKNVVSNGLVLDKNGNKMSKRLGNGVDPFSTIEQYSADATRWYMISNAAPWDNLKFNVEGLDEVRRKFFGTLYNTYAFFALYANIDKFSYAEADIAIDQRPEIDRWIISLLNSLTAEVDNYYADYEPTKAARAIQNFVDEHLSNWYVRLCRRRFWKGEYSEDKISAYQTLYTCLDTIAKLIAPISPFFADQLYLDLNSASKKENFESVHLADFPVYHADLVDKELEERMALAQDISSLALSLRKKTSINVRQPLNKILVPVLDTAFQERVEKVKELILSETNIKSIEFISDTTGIIKKKIKPNFKILGAKVGKDMKVVAAAIQSLTDEDINRLEQAGTLALSGTAYSITPEDVEIIAEDVAGWQVANLGKLTVALDVHISPELKKEGLSRELINRIQNLRKEKGFEVTDRIKVIISQNADIQEAASDNLSYICSETLADSLEFKDTLDKLADTIEIDGTELRVLIDKI</sequence>
<dbReference type="AlphaFoldDB" id="A0A1X7L8X8"/>
<dbReference type="Gene3D" id="3.40.50.620">
    <property type="entry name" value="HUPs"/>
    <property type="match status" value="2"/>
</dbReference>
<feature type="short sequence motif" description="'HIGH' region" evidence="8">
    <location>
        <begin position="47"/>
        <end position="57"/>
    </location>
</feature>
<keyword evidence="3 8" id="KW-0067">ATP-binding</keyword>
<feature type="binding site" evidence="8">
    <location>
        <position position="690"/>
    </location>
    <ligand>
        <name>ATP</name>
        <dbReference type="ChEBI" id="CHEBI:30616"/>
    </ligand>
</feature>
<dbReference type="CDD" id="cd07961">
    <property type="entry name" value="Anticodon_Ia_Ile_ABEc"/>
    <property type="match status" value="1"/>
</dbReference>
<dbReference type="GO" id="GO:0008270">
    <property type="term" value="F:zinc ion binding"/>
    <property type="evidence" value="ECO:0007669"/>
    <property type="project" value="UniProtKB-UniRule"/>
</dbReference>
<name>A0A1X7L8X8_9SPHI</name>
<dbReference type="InterPro" id="IPR014729">
    <property type="entry name" value="Rossmann-like_a/b/a_fold"/>
</dbReference>
<dbReference type="Gene3D" id="3.90.740.10">
    <property type="entry name" value="Valyl/Leucyl/Isoleucyl-tRNA synthetase, editing domain"/>
    <property type="match status" value="1"/>
</dbReference>
<keyword evidence="8" id="KW-0963">Cytoplasm</keyword>